<dbReference type="PANTHER" id="PTHR11203:SF37">
    <property type="entry name" value="INTEGRATOR COMPLEX SUBUNIT 11"/>
    <property type="match status" value="1"/>
</dbReference>
<evidence type="ECO:0000259" key="2">
    <source>
        <dbReference type="SMART" id="SM00849"/>
    </source>
</evidence>
<dbReference type="InterPro" id="IPR050698">
    <property type="entry name" value="MBL"/>
</dbReference>
<evidence type="ECO:0000259" key="3">
    <source>
        <dbReference type="SMART" id="SM01027"/>
    </source>
</evidence>
<keyword evidence="6" id="KW-1185">Reference proteome</keyword>
<dbReference type="InterPro" id="IPR022712">
    <property type="entry name" value="Beta_Casp"/>
</dbReference>
<dbReference type="Pfam" id="PF07521">
    <property type="entry name" value="RMMBL"/>
    <property type="match status" value="1"/>
</dbReference>
<accession>A0A0Q9YZ95</accession>
<proteinExistence type="predicted"/>
<evidence type="ECO:0000256" key="1">
    <source>
        <dbReference type="ARBA" id="ARBA00022801"/>
    </source>
</evidence>
<dbReference type="SUPFAM" id="SSF56281">
    <property type="entry name" value="Metallo-hydrolase/oxidoreductase"/>
    <property type="match status" value="1"/>
</dbReference>
<dbReference type="PANTHER" id="PTHR11203">
    <property type="entry name" value="CLEAVAGE AND POLYADENYLATION SPECIFICITY FACTOR FAMILY MEMBER"/>
    <property type="match status" value="1"/>
</dbReference>
<dbReference type="EMBL" id="LKAJ02000001">
    <property type="protein sequence ID" value="MCS5711474.1"/>
    <property type="molecule type" value="Genomic_DNA"/>
</dbReference>
<dbReference type="Pfam" id="PF00753">
    <property type="entry name" value="Lactamase_B"/>
    <property type="match status" value="1"/>
</dbReference>
<evidence type="ECO:0000313" key="4">
    <source>
        <dbReference type="EMBL" id="KRG21544.1"/>
    </source>
</evidence>
<dbReference type="AlphaFoldDB" id="A0A0Q9YZ95"/>
<dbReference type="PATRIC" id="fig|1590043.3.peg.1315"/>
<dbReference type="Gene3D" id="3.40.50.10890">
    <property type="match status" value="1"/>
</dbReference>
<dbReference type="CDD" id="cd16295">
    <property type="entry name" value="TTHA0252-CPSF-like_MBL-fold"/>
    <property type="match status" value="1"/>
</dbReference>
<dbReference type="GO" id="GO:0016787">
    <property type="term" value="F:hydrolase activity"/>
    <property type="evidence" value="ECO:0007669"/>
    <property type="project" value="UniProtKB-KW"/>
</dbReference>
<dbReference type="InterPro" id="IPR036866">
    <property type="entry name" value="RibonucZ/Hydroxyglut_hydro"/>
</dbReference>
<dbReference type="SMART" id="SM01027">
    <property type="entry name" value="Beta-Casp"/>
    <property type="match status" value="1"/>
</dbReference>
<dbReference type="EC" id="3.1.-.-" evidence="4"/>
<dbReference type="STRING" id="295108.HT99x_01297"/>
<feature type="domain" description="Metallo-beta-lactamase" evidence="2">
    <location>
        <begin position="13"/>
        <end position="242"/>
    </location>
</feature>
<dbReference type="InterPro" id="IPR001279">
    <property type="entry name" value="Metallo-B-lactamas"/>
</dbReference>
<dbReference type="RefSeq" id="WP_075065926.1">
    <property type="nucleotide sequence ID" value="NZ_LKAJ02000001.1"/>
</dbReference>
<dbReference type="SMART" id="SM00849">
    <property type="entry name" value="Lactamase_B"/>
    <property type="match status" value="1"/>
</dbReference>
<dbReference type="GO" id="GO:0004521">
    <property type="term" value="F:RNA endonuclease activity"/>
    <property type="evidence" value="ECO:0007669"/>
    <property type="project" value="TreeGrafter"/>
</dbReference>
<dbReference type="Gene3D" id="3.60.15.10">
    <property type="entry name" value="Ribonuclease Z/Hydroxyacylglutathione hydrolase-like"/>
    <property type="match status" value="1"/>
</dbReference>
<keyword evidence="1 4" id="KW-0378">Hydrolase</keyword>
<comment type="caution">
    <text evidence="4">The sequence shown here is derived from an EMBL/GenBank/DDBJ whole genome shotgun (WGS) entry which is preliminary data.</text>
</comment>
<reference evidence="5" key="2">
    <citation type="journal article" date="2016" name="Genome Announc.">
        <title>Draft Genome Sequences of Two Novel Amoeba-Resistant Intranuclear Bacteria, 'Candidatus Berkiella cookevillensis' and 'Candidatus Berkiella aquae'.</title>
        <authorList>
            <person name="Mehari Y.T."/>
            <person name="Arivett B.A."/>
            <person name="Farone A.L."/>
            <person name="Gunderson J.H."/>
            <person name="Farone M.B."/>
        </authorList>
    </citation>
    <scope>NUCLEOTIDE SEQUENCE</scope>
    <source>
        <strain evidence="5">HT99</strain>
    </source>
</reference>
<feature type="domain" description="Beta-Casp" evidence="3">
    <location>
        <begin position="247"/>
        <end position="366"/>
    </location>
</feature>
<dbReference type="EMBL" id="LKAJ01000004">
    <property type="protein sequence ID" value="KRG21544.1"/>
    <property type="molecule type" value="Genomic_DNA"/>
</dbReference>
<evidence type="ECO:0000313" key="6">
    <source>
        <dbReference type="Proteomes" id="UP000051497"/>
    </source>
</evidence>
<dbReference type="Pfam" id="PF10996">
    <property type="entry name" value="Beta-Casp"/>
    <property type="match status" value="1"/>
</dbReference>
<dbReference type="Proteomes" id="UP000051497">
    <property type="component" value="Unassembled WGS sequence"/>
</dbReference>
<sequence length="451" mass="50839">MKLTFLGATETVTGSKYLLSYDSKKILIDCGLFQGYKELRLRNWNKLPIDPKQIDAVILTHAHIDHSGYLPILMKNGYTGPIYATKGTKDLCSIMLPDSGHIQEEDAFRANKYGYSKHKLALPLYTKLEAEKVLKQFVVVEFNEPFKIDKNFQFTLFPAGHILGASIVEIIAHHKKIVFSGDLGRRNDPIIDEPTSMVSADYLIIESTYGNRLHEKTSPFNELKKIICDTAKRGGTLLIPAFTVGRAQTVLYYIHQLKLKHAIPDIPVFVDSPMATKVTHLLEHYVGEHRLAKKECSEVSQTATYISTVEESKQLDNYAMPTIIISASGMATGGRVLHHLKAFAPYAKNTILFTGFQAGGTRGARMMNGEKEIKIHGKMIPVNARVENLDTISAHADYEEMLYWLSHFKQKPKSVFITHGELDSATSLKEKIENQFHWHCVIPTYMQTVNL</sequence>
<name>A0A0Q9YZ95_9GAMM</name>
<gene>
    <name evidence="5" type="ORF">HT99x_008505</name>
    <name evidence="4" type="ORF">HT99x_01297</name>
</gene>
<reference evidence="4" key="1">
    <citation type="submission" date="2015-09" db="EMBL/GenBank/DDBJ databases">
        <title>Draft Genome Sequences of Two Novel Amoeba-resistant Intranuclear Bacteria, Candidatus Berkiella cookevillensis and Candidatus Berkiella aquae.</title>
        <authorList>
            <person name="Mehari Y.T."/>
            <person name="Arivett B.A."/>
            <person name="Farone A.L."/>
            <person name="Gunderson J.H."/>
            <person name="Farone M.B."/>
        </authorList>
    </citation>
    <scope>NUCLEOTIDE SEQUENCE [LARGE SCALE GENOMIC DNA]</scope>
    <source>
        <strain evidence="4">HT99</strain>
    </source>
</reference>
<organism evidence="4">
    <name type="scientific">Candidatus Berkiella aquae</name>
    <dbReference type="NCBI Taxonomy" id="295108"/>
    <lineage>
        <taxon>Bacteria</taxon>
        <taxon>Pseudomonadati</taxon>
        <taxon>Pseudomonadota</taxon>
        <taxon>Gammaproteobacteria</taxon>
        <taxon>Candidatus Berkiellales</taxon>
        <taxon>Candidatus Berkiellaceae</taxon>
        <taxon>Candidatus Berkiella</taxon>
    </lineage>
</organism>
<evidence type="ECO:0000313" key="5">
    <source>
        <dbReference type="EMBL" id="MCS5711474.1"/>
    </source>
</evidence>
<reference evidence="5" key="3">
    <citation type="submission" date="2021-06" db="EMBL/GenBank/DDBJ databases">
        <title>Genomic Description and Analysis of Intracellular Bacteria, Candidatus Berkiella cookevillensis and Candidatus Berkiella aquae.</title>
        <authorList>
            <person name="Kidane D.T."/>
            <person name="Mehari Y.T."/>
            <person name="Rice F.C."/>
            <person name="Arivett B.A."/>
            <person name="Farone A.L."/>
            <person name="Berk S.G."/>
            <person name="Farone M.B."/>
        </authorList>
    </citation>
    <scope>NUCLEOTIDE SEQUENCE</scope>
    <source>
        <strain evidence="5">HT99</strain>
    </source>
</reference>
<dbReference type="OrthoDB" id="9803916at2"/>
<protein>
    <submittedName>
        <fullName evidence="5">MBL fold metallo-hydrolase</fullName>
    </submittedName>
    <submittedName>
        <fullName evidence="4">Ribonuclease</fullName>
        <ecNumber evidence="4">3.1.-.-</ecNumber>
    </submittedName>
</protein>
<dbReference type="InterPro" id="IPR011108">
    <property type="entry name" value="RMMBL"/>
</dbReference>